<gene>
    <name evidence="3" type="ORF">A8C75_08270</name>
</gene>
<dbReference type="PANTHER" id="PTHR45947">
    <property type="entry name" value="SULFOQUINOVOSYL TRANSFERASE SQD2"/>
    <property type="match status" value="1"/>
</dbReference>
<reference evidence="4" key="1">
    <citation type="submission" date="2016-05" db="EMBL/GenBank/DDBJ databases">
        <authorList>
            <person name="Baek K."/>
            <person name="Yang S.-J."/>
        </authorList>
    </citation>
    <scope>NUCLEOTIDE SEQUENCE [LARGE SCALE GENOMIC DNA]</scope>
    <source>
        <strain evidence="4">ST58-10</strain>
    </source>
</reference>
<evidence type="ECO:0000259" key="2">
    <source>
        <dbReference type="Pfam" id="PF13579"/>
    </source>
</evidence>
<accession>A0A1A9EX82</accession>
<keyword evidence="4" id="KW-1185">Reference proteome</keyword>
<dbReference type="InterPro" id="IPR001296">
    <property type="entry name" value="Glyco_trans_1"/>
</dbReference>
<dbReference type="RefSeq" id="WP_067380612.1">
    <property type="nucleotide sequence ID" value="NZ_CP015839.1"/>
</dbReference>
<dbReference type="EMBL" id="CP015839">
    <property type="protein sequence ID" value="ANG62485.1"/>
    <property type="molecule type" value="Genomic_DNA"/>
</dbReference>
<proteinExistence type="predicted"/>
<feature type="domain" description="Glycosyltransferase subfamily 4-like N-terminal" evidence="2">
    <location>
        <begin position="16"/>
        <end position="190"/>
    </location>
</feature>
<dbReference type="SUPFAM" id="SSF53756">
    <property type="entry name" value="UDP-Glycosyltransferase/glycogen phosphorylase"/>
    <property type="match status" value="1"/>
</dbReference>
<dbReference type="Proteomes" id="UP000078070">
    <property type="component" value="Chromosome"/>
</dbReference>
<dbReference type="AlphaFoldDB" id="A0A1A9EX82"/>
<dbReference type="Pfam" id="PF00534">
    <property type="entry name" value="Glycos_transf_1"/>
    <property type="match status" value="1"/>
</dbReference>
<dbReference type="STRING" id="1821621.A8C75_08270"/>
<evidence type="ECO:0000313" key="4">
    <source>
        <dbReference type="Proteomes" id="UP000078070"/>
    </source>
</evidence>
<dbReference type="InterPro" id="IPR050194">
    <property type="entry name" value="Glycosyltransferase_grp1"/>
</dbReference>
<evidence type="ECO:0000259" key="1">
    <source>
        <dbReference type="Pfam" id="PF00534"/>
    </source>
</evidence>
<dbReference type="PANTHER" id="PTHR45947:SF3">
    <property type="entry name" value="SULFOQUINOVOSYL TRANSFERASE SQD2"/>
    <property type="match status" value="1"/>
</dbReference>
<organism evidence="3 4">
    <name type="scientific">Marinobacterium aestuarii</name>
    <dbReference type="NCBI Taxonomy" id="1821621"/>
    <lineage>
        <taxon>Bacteria</taxon>
        <taxon>Pseudomonadati</taxon>
        <taxon>Pseudomonadota</taxon>
        <taxon>Gammaproteobacteria</taxon>
        <taxon>Oceanospirillales</taxon>
        <taxon>Oceanospirillaceae</taxon>
        <taxon>Marinobacterium</taxon>
    </lineage>
</organism>
<dbReference type="Pfam" id="PF13579">
    <property type="entry name" value="Glyco_trans_4_4"/>
    <property type="match status" value="1"/>
</dbReference>
<protein>
    <submittedName>
        <fullName evidence="3">Glycosyltransferase, exosortase A system-associated</fullName>
    </submittedName>
</protein>
<name>A0A1A9EX82_9GAMM</name>
<feature type="domain" description="Glycosyl transferase family 1" evidence="1">
    <location>
        <begin position="215"/>
        <end position="376"/>
    </location>
</feature>
<dbReference type="OrthoDB" id="8756565at2"/>
<dbReference type="KEGG" id="mars:A8C75_08270"/>
<keyword evidence="3" id="KW-0808">Transferase</keyword>
<dbReference type="InterPro" id="IPR024004">
    <property type="entry name" value="PEP-CTERM/XrtA_GlycosylTrfase"/>
</dbReference>
<dbReference type="Gene3D" id="3.40.50.2000">
    <property type="entry name" value="Glycogen Phosphorylase B"/>
    <property type="match status" value="2"/>
</dbReference>
<dbReference type="InterPro" id="IPR028098">
    <property type="entry name" value="Glyco_trans_4-like_N"/>
</dbReference>
<sequence>MKILHIFDHSIPLHSGYTFRSRAILENQRVQGLQTCHLTSPKQGSAAASKEQVEGLDFYRCKDVPGWIKAVPFVSQLAIIPVLSRRIAEVIDRERPDIIHAHSPALNGIAALQAARKAGLPLVYEVRAFWEDAAVNLGTSSEGGMRYRLTRALETHVLKRADAVTCICQGLRQDIIARGVPAQRITTIPNAVDLEQFPLLTGKSAEILQLHGLIDQPVIGFIGSFYEYEGLDILIQAVDQLRATLPNLRVLLVGGGPQETFLKQLACDLGVNDRIIFTGRVPHQQVASYYSVLDALVYPRKSMRLTELVTPLKPMEAMAQGKPVLASDVGGHRELITHGENGYLFAANNPAALANAIESMFRNTASYDKLVVRGREFVEQERNWVASVGRYPPIYAALAGTCQTDGV</sequence>
<dbReference type="CDD" id="cd03794">
    <property type="entry name" value="GT4_WbuB-like"/>
    <property type="match status" value="1"/>
</dbReference>
<evidence type="ECO:0000313" key="3">
    <source>
        <dbReference type="EMBL" id="ANG62485.1"/>
    </source>
</evidence>
<dbReference type="NCBIfam" id="TIGR04063">
    <property type="entry name" value="stp3"/>
    <property type="match status" value="1"/>
</dbReference>
<reference evidence="3 4" key="2">
    <citation type="journal article" date="2018" name="Int. J. Syst. Evol. Microbiol.">
        <title>Marinobacterium aestuarii sp. nov., a benzene-degrading marine bacterium isolated from estuary sediment.</title>
        <authorList>
            <person name="Bae S.S."/>
            <person name="Jung J."/>
            <person name="Chung D."/>
            <person name="Baek K."/>
        </authorList>
    </citation>
    <scope>NUCLEOTIDE SEQUENCE [LARGE SCALE GENOMIC DNA]</scope>
    <source>
        <strain evidence="3 4">ST58-10</strain>
    </source>
</reference>
<dbReference type="GO" id="GO:0016758">
    <property type="term" value="F:hexosyltransferase activity"/>
    <property type="evidence" value="ECO:0007669"/>
    <property type="project" value="TreeGrafter"/>
</dbReference>